<dbReference type="GO" id="GO:0015774">
    <property type="term" value="P:polysaccharide transport"/>
    <property type="evidence" value="ECO:0007669"/>
    <property type="project" value="UniProtKB-KW"/>
</dbReference>
<keyword evidence="13" id="KW-1185">Reference proteome</keyword>
<feature type="transmembrane region" description="Helical" evidence="10">
    <location>
        <begin position="72"/>
        <end position="90"/>
    </location>
</feature>
<accession>B3E8X1</accession>
<feature type="transmembrane region" description="Helical" evidence="10">
    <location>
        <begin position="45"/>
        <end position="66"/>
    </location>
</feature>
<evidence type="ECO:0000256" key="3">
    <source>
        <dbReference type="ARBA" id="ARBA00022448"/>
    </source>
</evidence>
<dbReference type="InterPro" id="IPR013525">
    <property type="entry name" value="ABC2_TM"/>
</dbReference>
<protein>
    <submittedName>
        <fullName evidence="12">ABC-2 type transporter</fullName>
    </submittedName>
</protein>
<keyword evidence="8" id="KW-0625">Polysaccharide transport</keyword>
<feature type="transmembrane region" description="Helical" evidence="10">
    <location>
        <begin position="241"/>
        <end position="259"/>
    </location>
</feature>
<evidence type="ECO:0000256" key="8">
    <source>
        <dbReference type="ARBA" id="ARBA00023047"/>
    </source>
</evidence>
<dbReference type="PANTHER" id="PTHR30413">
    <property type="entry name" value="INNER MEMBRANE TRANSPORT PERMEASE"/>
    <property type="match status" value="1"/>
</dbReference>
<keyword evidence="6 10" id="KW-0812">Transmembrane</keyword>
<dbReference type="KEGG" id="glo:Glov_1523"/>
<evidence type="ECO:0000313" key="13">
    <source>
        <dbReference type="Proteomes" id="UP000002420"/>
    </source>
</evidence>
<evidence type="ECO:0000313" key="12">
    <source>
        <dbReference type="EMBL" id="ACD95239.1"/>
    </source>
</evidence>
<evidence type="ECO:0000259" key="11">
    <source>
        <dbReference type="Pfam" id="PF01061"/>
    </source>
</evidence>
<feature type="domain" description="ABC-2 type transporter transmembrane" evidence="11">
    <location>
        <begin position="26"/>
        <end position="233"/>
    </location>
</feature>
<proteinExistence type="inferred from homology"/>
<evidence type="ECO:0000256" key="6">
    <source>
        <dbReference type="ARBA" id="ARBA00022692"/>
    </source>
</evidence>
<keyword evidence="7 10" id="KW-1133">Transmembrane helix</keyword>
<evidence type="ECO:0000256" key="7">
    <source>
        <dbReference type="ARBA" id="ARBA00022989"/>
    </source>
</evidence>
<sequence length="271" mass="30585">MTFSEGKAPQYSSTLLRSFQIQLRVIGALLMREVLTRYGRHNIGFLWVFVEPMIFTLGVTALWTFAKMHHNSSIPIVAFAVTGYSSVLLWRNMPNRCVGSIEPNLALMYHRNVKVIDVFAARVLLEAVGASTSFIILSVVFISIGWMQYPQDIFKVLTGWCMLAWFGASIAVLMGSLNERTEVVEKLWHPATYLLFPLSGAAFMVDWLPPTAQKIILFLPMVHGVEILREGYFGSLVRSHYSISYMASVCLILNALALAQERYVSKRIIPE</sequence>
<keyword evidence="3" id="KW-0813">Transport</keyword>
<dbReference type="RefSeq" id="WP_012469581.1">
    <property type="nucleotide sequence ID" value="NC_010814.1"/>
</dbReference>
<dbReference type="PANTHER" id="PTHR30413:SF10">
    <property type="entry name" value="CAPSULE POLYSACCHARIDE EXPORT INNER-MEMBRANE PROTEIN CTRC"/>
    <property type="match status" value="1"/>
</dbReference>
<dbReference type="PRINTS" id="PR00164">
    <property type="entry name" value="ABC2TRNSPORT"/>
</dbReference>
<reference evidence="12 13" key="1">
    <citation type="submission" date="2008-05" db="EMBL/GenBank/DDBJ databases">
        <title>Complete sequence of chromosome of Geobacter lovleyi SZ.</title>
        <authorList>
            <consortium name="US DOE Joint Genome Institute"/>
            <person name="Lucas S."/>
            <person name="Copeland A."/>
            <person name="Lapidus A."/>
            <person name="Glavina del Rio T."/>
            <person name="Dalin E."/>
            <person name="Tice H."/>
            <person name="Bruce D."/>
            <person name="Goodwin L."/>
            <person name="Pitluck S."/>
            <person name="Chertkov O."/>
            <person name="Meincke L."/>
            <person name="Brettin T."/>
            <person name="Detter J.C."/>
            <person name="Han C."/>
            <person name="Tapia R."/>
            <person name="Kuske C.R."/>
            <person name="Schmutz J."/>
            <person name="Larimer F."/>
            <person name="Land M."/>
            <person name="Hauser L."/>
            <person name="Kyrpides N."/>
            <person name="Mikhailova N."/>
            <person name="Sung Y."/>
            <person name="Fletcher K.E."/>
            <person name="Ritalahti K.M."/>
            <person name="Loeffler F.E."/>
            <person name="Richardson P."/>
        </authorList>
    </citation>
    <scope>NUCLEOTIDE SEQUENCE [LARGE SCALE GENOMIC DNA]</scope>
    <source>
        <strain evidence="13">ATCC BAA-1151 / DSM 17278 / SZ</strain>
    </source>
</reference>
<feature type="transmembrane region" description="Helical" evidence="10">
    <location>
        <begin position="153"/>
        <end position="175"/>
    </location>
</feature>
<dbReference type="Proteomes" id="UP000002420">
    <property type="component" value="Chromosome"/>
</dbReference>
<dbReference type="eggNOG" id="COG1682">
    <property type="taxonomic scope" value="Bacteria"/>
</dbReference>
<dbReference type="InterPro" id="IPR000412">
    <property type="entry name" value="ABC_2_transport"/>
</dbReference>
<feature type="transmembrane region" description="Helical" evidence="10">
    <location>
        <begin position="123"/>
        <end position="147"/>
    </location>
</feature>
<dbReference type="OrthoDB" id="9814458at2"/>
<dbReference type="Pfam" id="PF01061">
    <property type="entry name" value="ABC2_membrane"/>
    <property type="match status" value="1"/>
</dbReference>
<keyword evidence="5" id="KW-0762">Sugar transport</keyword>
<dbReference type="GO" id="GO:0015920">
    <property type="term" value="P:lipopolysaccharide transport"/>
    <property type="evidence" value="ECO:0007669"/>
    <property type="project" value="TreeGrafter"/>
</dbReference>
<evidence type="ECO:0000256" key="4">
    <source>
        <dbReference type="ARBA" id="ARBA00022475"/>
    </source>
</evidence>
<evidence type="ECO:0000256" key="9">
    <source>
        <dbReference type="ARBA" id="ARBA00023136"/>
    </source>
</evidence>
<dbReference type="STRING" id="398767.Glov_1523"/>
<dbReference type="HOGENOM" id="CLU_060703_5_1_7"/>
<evidence type="ECO:0000256" key="10">
    <source>
        <dbReference type="SAM" id="Phobius"/>
    </source>
</evidence>
<dbReference type="EMBL" id="CP001089">
    <property type="protein sequence ID" value="ACD95239.1"/>
    <property type="molecule type" value="Genomic_DNA"/>
</dbReference>
<evidence type="ECO:0000256" key="5">
    <source>
        <dbReference type="ARBA" id="ARBA00022597"/>
    </source>
</evidence>
<keyword evidence="4" id="KW-1003">Cell membrane</keyword>
<organism evidence="12 13">
    <name type="scientific">Trichlorobacter lovleyi (strain ATCC BAA-1151 / DSM 17278 / SZ)</name>
    <name type="common">Geobacter lovleyi</name>
    <dbReference type="NCBI Taxonomy" id="398767"/>
    <lineage>
        <taxon>Bacteria</taxon>
        <taxon>Pseudomonadati</taxon>
        <taxon>Thermodesulfobacteriota</taxon>
        <taxon>Desulfuromonadia</taxon>
        <taxon>Geobacterales</taxon>
        <taxon>Geobacteraceae</taxon>
        <taxon>Trichlorobacter</taxon>
    </lineage>
</organism>
<name>B3E8X1_TRIL1</name>
<evidence type="ECO:0000256" key="1">
    <source>
        <dbReference type="ARBA" id="ARBA00004651"/>
    </source>
</evidence>
<comment type="subcellular location">
    <subcellularLocation>
        <location evidence="1">Cell membrane</location>
        <topology evidence="1">Multi-pass membrane protein</topology>
    </subcellularLocation>
</comment>
<evidence type="ECO:0000256" key="2">
    <source>
        <dbReference type="ARBA" id="ARBA00007783"/>
    </source>
</evidence>
<gene>
    <name evidence="12" type="ordered locus">Glov_1523</name>
</gene>
<keyword evidence="9 10" id="KW-0472">Membrane</keyword>
<dbReference type="AlphaFoldDB" id="B3E8X1"/>
<dbReference type="GO" id="GO:0043190">
    <property type="term" value="C:ATP-binding cassette (ABC) transporter complex"/>
    <property type="evidence" value="ECO:0007669"/>
    <property type="project" value="InterPro"/>
</dbReference>
<dbReference type="GO" id="GO:0140359">
    <property type="term" value="F:ABC-type transporter activity"/>
    <property type="evidence" value="ECO:0007669"/>
    <property type="project" value="InterPro"/>
</dbReference>
<feature type="transmembrane region" description="Helical" evidence="10">
    <location>
        <begin position="187"/>
        <end position="205"/>
    </location>
</feature>
<comment type="similarity">
    <text evidence="2">Belongs to the ABC-2 integral membrane protein family.</text>
</comment>